<comment type="similarity">
    <text evidence="1">Belongs to the multicopper oxidase family.</text>
</comment>
<accession>A0A059BTY8</accession>
<dbReference type="OMA" id="CHMERHT"/>
<dbReference type="InParanoid" id="A0A059BTY8"/>
<reference evidence="3" key="1">
    <citation type="submission" date="2013-07" db="EMBL/GenBank/DDBJ databases">
        <title>The genome of Eucalyptus grandis.</title>
        <authorList>
            <person name="Schmutz J."/>
            <person name="Hayes R."/>
            <person name="Myburg A."/>
            <person name="Tuskan G."/>
            <person name="Grattapaglia D."/>
            <person name="Rokhsar D.S."/>
        </authorList>
    </citation>
    <scope>NUCLEOTIDE SEQUENCE</scope>
    <source>
        <tissue evidence="3">Leaf extractions</tissue>
    </source>
</reference>
<dbReference type="Pfam" id="PF07731">
    <property type="entry name" value="Cu-oxidase_2"/>
    <property type="match status" value="1"/>
</dbReference>
<dbReference type="GO" id="GO:0016491">
    <property type="term" value="F:oxidoreductase activity"/>
    <property type="evidence" value="ECO:0000318"/>
    <property type="project" value="GO_Central"/>
</dbReference>
<evidence type="ECO:0000256" key="1">
    <source>
        <dbReference type="ARBA" id="ARBA00010609"/>
    </source>
</evidence>
<sequence length="238" mass="26481">MAASVNFTGRLRSLASGEHPVPITVPQTVTHKFLSTISVNTFPCAKDSCAGRHGSRLAASMNNISFASPSIDILQAYYNRIKGVYGDQFPSKPPLKFNYTAEYLPLALETPRNGTLVKVLEYNATMEMVLQGTNVVAGTDHPMHLHGTSFYVVGWGFGNFHKKDPKRYNLMDPPLQNIIAVPKSGWAAVRFQAFNPVWFMHRHLERHLTRGMEMAFIVKNSPNLESQIFPPPSDTSSC</sequence>
<dbReference type="Gramene" id="KCW69105">
    <property type="protein sequence ID" value="KCW69105"/>
    <property type="gene ID" value="EUGRSUZ_F02651"/>
</dbReference>
<dbReference type="GO" id="GO:0005507">
    <property type="term" value="F:copper ion binding"/>
    <property type="evidence" value="ECO:0007669"/>
    <property type="project" value="InterPro"/>
</dbReference>
<dbReference type="InterPro" id="IPR011706">
    <property type="entry name" value="Cu-oxidase_C"/>
</dbReference>
<gene>
    <name evidence="3" type="ORF">EUGRSUZ_F02651</name>
</gene>
<feature type="domain" description="Plastocyanin-like" evidence="2">
    <location>
        <begin position="89"/>
        <end position="220"/>
    </location>
</feature>
<organism evidence="3">
    <name type="scientific">Eucalyptus grandis</name>
    <name type="common">Flooded gum</name>
    <dbReference type="NCBI Taxonomy" id="71139"/>
    <lineage>
        <taxon>Eukaryota</taxon>
        <taxon>Viridiplantae</taxon>
        <taxon>Streptophyta</taxon>
        <taxon>Embryophyta</taxon>
        <taxon>Tracheophyta</taxon>
        <taxon>Spermatophyta</taxon>
        <taxon>Magnoliopsida</taxon>
        <taxon>eudicotyledons</taxon>
        <taxon>Gunneridae</taxon>
        <taxon>Pentapetalae</taxon>
        <taxon>rosids</taxon>
        <taxon>malvids</taxon>
        <taxon>Myrtales</taxon>
        <taxon>Myrtaceae</taxon>
        <taxon>Myrtoideae</taxon>
        <taxon>Eucalypteae</taxon>
        <taxon>Eucalyptus</taxon>
    </lineage>
</organism>
<name>A0A059BTY8_EUCGR</name>
<dbReference type="EMBL" id="KK198758">
    <property type="protein sequence ID" value="KCW69105.1"/>
    <property type="molecule type" value="Genomic_DNA"/>
</dbReference>
<dbReference type="InterPro" id="IPR045087">
    <property type="entry name" value="Cu-oxidase_fam"/>
</dbReference>
<dbReference type="Gene3D" id="2.60.40.420">
    <property type="entry name" value="Cupredoxins - blue copper proteins"/>
    <property type="match status" value="1"/>
</dbReference>
<dbReference type="PANTHER" id="PTHR11709:SF261">
    <property type="entry name" value="LACCASE"/>
    <property type="match status" value="1"/>
</dbReference>
<dbReference type="InterPro" id="IPR008972">
    <property type="entry name" value="Cupredoxin"/>
</dbReference>
<evidence type="ECO:0000313" key="3">
    <source>
        <dbReference type="EMBL" id="KCW69105.1"/>
    </source>
</evidence>
<dbReference type="AlphaFoldDB" id="A0A059BTY8"/>
<proteinExistence type="inferred from homology"/>
<dbReference type="PANTHER" id="PTHR11709">
    <property type="entry name" value="MULTI-COPPER OXIDASE"/>
    <property type="match status" value="1"/>
</dbReference>
<evidence type="ECO:0000259" key="2">
    <source>
        <dbReference type="Pfam" id="PF07731"/>
    </source>
</evidence>
<protein>
    <recommendedName>
        <fullName evidence="2">Plastocyanin-like domain-containing protein</fullName>
    </recommendedName>
</protein>
<dbReference type="SUPFAM" id="SSF49503">
    <property type="entry name" value="Cupredoxins"/>
    <property type="match status" value="1"/>
</dbReference>